<dbReference type="PANTHER" id="PTHR42724">
    <property type="entry name" value="TETRAACYLDISACCHARIDE 4'-KINASE"/>
    <property type="match status" value="1"/>
</dbReference>
<comment type="pathway">
    <text evidence="1">Glycolipid biosynthesis; lipid IV(A) biosynthesis; lipid IV(A) from (3R)-3-hydroxytetradecanoyl-[acyl-carrier-protein] and UDP-N-acetyl-alpha-D-glucosamine: step 6/6.</text>
</comment>
<keyword evidence="5" id="KW-0808">Transferase</keyword>
<accession>A0A7R8WW86</accession>
<keyword evidence="9" id="KW-0443">Lipid metabolism</keyword>
<dbReference type="GO" id="GO:0005524">
    <property type="term" value="F:ATP binding"/>
    <property type="evidence" value="ECO:0007669"/>
    <property type="project" value="UniProtKB-KW"/>
</dbReference>
<name>A0A7R8WW86_9CRUS</name>
<dbReference type="GO" id="GO:0005886">
    <property type="term" value="C:plasma membrane"/>
    <property type="evidence" value="ECO:0007669"/>
    <property type="project" value="TreeGrafter"/>
</dbReference>
<dbReference type="Pfam" id="PF02606">
    <property type="entry name" value="LpxK"/>
    <property type="match status" value="1"/>
</dbReference>
<keyword evidence="4" id="KW-0441">Lipid A biosynthesis</keyword>
<keyword evidence="7" id="KW-0418">Kinase</keyword>
<dbReference type="EC" id="2.7.1.130" evidence="2"/>
<evidence type="ECO:0000256" key="3">
    <source>
        <dbReference type="ARBA" id="ARBA00022516"/>
    </source>
</evidence>
<evidence type="ECO:0000256" key="6">
    <source>
        <dbReference type="ARBA" id="ARBA00022741"/>
    </source>
</evidence>
<evidence type="ECO:0000256" key="7">
    <source>
        <dbReference type="ARBA" id="ARBA00022777"/>
    </source>
</evidence>
<evidence type="ECO:0000256" key="5">
    <source>
        <dbReference type="ARBA" id="ARBA00022679"/>
    </source>
</evidence>
<protein>
    <recommendedName>
        <fullName evidence="2">tetraacyldisaccharide 4'-kinase</fullName>
        <ecNumber evidence="2">2.7.1.130</ecNumber>
    </recommendedName>
</protein>
<proteinExistence type="predicted"/>
<keyword evidence="6" id="KW-0547">Nucleotide-binding</keyword>
<evidence type="ECO:0000313" key="10">
    <source>
        <dbReference type="EMBL" id="CAD7239208.1"/>
    </source>
</evidence>
<reference evidence="10" key="1">
    <citation type="submission" date="2020-11" db="EMBL/GenBank/DDBJ databases">
        <authorList>
            <person name="Tran Van P."/>
        </authorList>
    </citation>
    <scope>NUCLEOTIDE SEQUENCE</scope>
</reference>
<dbReference type="AlphaFoldDB" id="A0A7R8WW86"/>
<dbReference type="InterPro" id="IPR003758">
    <property type="entry name" value="LpxK"/>
</dbReference>
<feature type="non-terminal residue" evidence="10">
    <location>
        <position position="186"/>
    </location>
</feature>
<dbReference type="PANTHER" id="PTHR42724:SF1">
    <property type="entry name" value="TETRAACYLDISACCHARIDE 4'-KINASE, MITOCHONDRIAL-RELATED"/>
    <property type="match status" value="1"/>
</dbReference>
<dbReference type="EMBL" id="OB718575">
    <property type="protein sequence ID" value="CAD7239208.1"/>
    <property type="molecule type" value="Genomic_DNA"/>
</dbReference>
<dbReference type="GO" id="GO:0009029">
    <property type="term" value="F:lipid-A 4'-kinase activity"/>
    <property type="evidence" value="ECO:0007669"/>
    <property type="project" value="UniProtKB-EC"/>
</dbReference>
<dbReference type="OrthoDB" id="10266567at2759"/>
<evidence type="ECO:0000256" key="9">
    <source>
        <dbReference type="ARBA" id="ARBA00023098"/>
    </source>
</evidence>
<evidence type="ECO:0000256" key="1">
    <source>
        <dbReference type="ARBA" id="ARBA00004870"/>
    </source>
</evidence>
<dbReference type="InterPro" id="IPR027417">
    <property type="entry name" value="P-loop_NTPase"/>
</dbReference>
<keyword evidence="3" id="KW-0444">Lipid biosynthesis</keyword>
<organism evidence="10">
    <name type="scientific">Cyprideis torosa</name>
    <dbReference type="NCBI Taxonomy" id="163714"/>
    <lineage>
        <taxon>Eukaryota</taxon>
        <taxon>Metazoa</taxon>
        <taxon>Ecdysozoa</taxon>
        <taxon>Arthropoda</taxon>
        <taxon>Crustacea</taxon>
        <taxon>Oligostraca</taxon>
        <taxon>Ostracoda</taxon>
        <taxon>Podocopa</taxon>
        <taxon>Podocopida</taxon>
        <taxon>Cytherocopina</taxon>
        <taxon>Cytheroidea</taxon>
        <taxon>Cytherideidae</taxon>
        <taxon>Cyprideis</taxon>
    </lineage>
</organism>
<keyword evidence="8" id="KW-0067">ATP-binding</keyword>
<dbReference type="SUPFAM" id="SSF52540">
    <property type="entry name" value="P-loop containing nucleoside triphosphate hydrolases"/>
    <property type="match status" value="1"/>
</dbReference>
<evidence type="ECO:0000256" key="8">
    <source>
        <dbReference type="ARBA" id="ARBA00022840"/>
    </source>
</evidence>
<dbReference type="UniPathway" id="UPA00359">
    <property type="reaction ID" value="UER00482"/>
</dbReference>
<evidence type="ECO:0000256" key="2">
    <source>
        <dbReference type="ARBA" id="ARBA00012071"/>
    </source>
</evidence>
<dbReference type="NCBIfam" id="TIGR00682">
    <property type="entry name" value="lpxK"/>
    <property type="match status" value="1"/>
</dbReference>
<evidence type="ECO:0000256" key="4">
    <source>
        <dbReference type="ARBA" id="ARBA00022556"/>
    </source>
</evidence>
<dbReference type="GO" id="GO:0009245">
    <property type="term" value="P:lipid A biosynthetic process"/>
    <property type="evidence" value="ECO:0007669"/>
    <property type="project" value="UniProtKB-KW"/>
</dbReference>
<sequence>MVIWLATSLKAHGFHPGIVSRGYGGSAIAEPRRVASNSNAQQVGDEAVVIARGSSCPVWVCADRRKAIQSLVNESPLVDVIISDDGLQHYAMPRDIEIAMIDGDRRFGNGLCLPSGPLRESLDRLDQVDFRVVKGEVVEPGEFAMEIGGDRLVNLRTAGRQMSLGELSGQVVHAVAGLGNPQPFFS</sequence>
<gene>
    <name evidence="10" type="ORF">CTOB1V02_LOCUS17023</name>
</gene>